<reference evidence="2 3" key="1">
    <citation type="journal article" date="2022" name="Allergy">
        <title>Genome assembly and annotation of Periplaneta americana reveal a comprehensive cockroach allergen profile.</title>
        <authorList>
            <person name="Wang L."/>
            <person name="Xiong Q."/>
            <person name="Saelim N."/>
            <person name="Wang L."/>
            <person name="Nong W."/>
            <person name="Wan A.T."/>
            <person name="Shi M."/>
            <person name="Liu X."/>
            <person name="Cao Q."/>
            <person name="Hui J.H.L."/>
            <person name="Sookrung N."/>
            <person name="Leung T.F."/>
            <person name="Tungtrongchitr A."/>
            <person name="Tsui S.K.W."/>
        </authorList>
    </citation>
    <scope>NUCLEOTIDE SEQUENCE [LARGE SCALE GENOMIC DNA]</scope>
    <source>
        <strain evidence="2">PWHHKU_190912</strain>
    </source>
</reference>
<keyword evidence="3" id="KW-1185">Reference proteome</keyword>
<feature type="compositionally biased region" description="Acidic residues" evidence="1">
    <location>
        <begin position="306"/>
        <end position="317"/>
    </location>
</feature>
<protein>
    <submittedName>
        <fullName evidence="2">Uncharacterized protein</fullName>
    </submittedName>
</protein>
<feature type="region of interest" description="Disordered" evidence="1">
    <location>
        <begin position="147"/>
        <end position="188"/>
    </location>
</feature>
<sequence length="609" mass="69874">MLESEIKSGSSWVIVWSKAPLPAKNSVSTGRRTPPPHYANHVRAFLDDTSSDPWIGRGGPTSWPPRSPDMTPLDFFLCGFVKDEVYCISVADIAELHGRIYEAIGLVIPEMLSRVWQEIEYRLDIAWATNGAHIERLAKDVIRHSEIIHDDGGDDDDDDDEEEEEEKEEEYEEEEEEEKEEDDDDLAKKKKKLKGGEFPSFINKMALHPTMVLLFEQFPGHWIGQHGPLEWPARSPDLTSLIFFFWGYIKNLVYEEKIENVEHLKNRIIEACAKCPSAFQLRIQRQGIARNGGDGSRKIRRREANGEEEEEEEDEKEEEEEFFCLACRGNIFMEAQAKKDPNSVASFIHNCLLKKLHDQSQVKNIVLFSGSCGGQNENMVIVFFCMWFAKVFHVDIRHIFPVHGHSFSQCDRNFGLIKRKTRNLETVTTAKPYLEALTSFFLKYSVTKGSVFRIQKYVQLKCKSNGSVLCSPDCTEIFTSFNIWKQRKYADISALKDITPRNVPNSPLNPQKENDVRALSKYMDTESCCWLDNIIEESKVGLGGHINQDDSQNELDRRLRSREMQPTSTVQLSAMLQEEWRVDILYKLVESMPDRLAAVIATRGGTTRS</sequence>
<evidence type="ECO:0000313" key="3">
    <source>
        <dbReference type="Proteomes" id="UP001148838"/>
    </source>
</evidence>
<evidence type="ECO:0000256" key="1">
    <source>
        <dbReference type="SAM" id="MobiDB-lite"/>
    </source>
</evidence>
<comment type="caution">
    <text evidence="2">The sequence shown here is derived from an EMBL/GenBank/DDBJ whole genome shotgun (WGS) entry which is preliminary data.</text>
</comment>
<dbReference type="PANTHER" id="PTHR47326">
    <property type="entry name" value="TRANSPOSABLE ELEMENT TC3 TRANSPOSASE-LIKE PROTEIN"/>
    <property type="match status" value="1"/>
</dbReference>
<gene>
    <name evidence="2" type="ORF">ANN_06530</name>
</gene>
<accession>A0ABQ8TDT6</accession>
<proteinExistence type="predicted"/>
<organism evidence="2 3">
    <name type="scientific">Periplaneta americana</name>
    <name type="common">American cockroach</name>
    <name type="synonym">Blatta americana</name>
    <dbReference type="NCBI Taxonomy" id="6978"/>
    <lineage>
        <taxon>Eukaryota</taxon>
        <taxon>Metazoa</taxon>
        <taxon>Ecdysozoa</taxon>
        <taxon>Arthropoda</taxon>
        <taxon>Hexapoda</taxon>
        <taxon>Insecta</taxon>
        <taxon>Pterygota</taxon>
        <taxon>Neoptera</taxon>
        <taxon>Polyneoptera</taxon>
        <taxon>Dictyoptera</taxon>
        <taxon>Blattodea</taxon>
        <taxon>Blattoidea</taxon>
        <taxon>Blattidae</taxon>
        <taxon>Blattinae</taxon>
        <taxon>Periplaneta</taxon>
    </lineage>
</organism>
<dbReference type="Proteomes" id="UP001148838">
    <property type="component" value="Unassembled WGS sequence"/>
</dbReference>
<dbReference type="PANTHER" id="PTHR47326:SF1">
    <property type="entry name" value="HTH PSQ-TYPE DOMAIN-CONTAINING PROTEIN"/>
    <property type="match status" value="1"/>
</dbReference>
<dbReference type="Gene3D" id="3.30.420.10">
    <property type="entry name" value="Ribonuclease H-like superfamily/Ribonuclease H"/>
    <property type="match status" value="2"/>
</dbReference>
<dbReference type="InterPro" id="IPR036397">
    <property type="entry name" value="RNaseH_sf"/>
</dbReference>
<evidence type="ECO:0000313" key="2">
    <source>
        <dbReference type="EMBL" id="KAJ4444733.1"/>
    </source>
</evidence>
<feature type="region of interest" description="Disordered" evidence="1">
    <location>
        <begin position="290"/>
        <end position="317"/>
    </location>
</feature>
<feature type="compositionally biased region" description="Acidic residues" evidence="1">
    <location>
        <begin position="152"/>
        <end position="185"/>
    </location>
</feature>
<name>A0ABQ8TDT6_PERAM</name>
<dbReference type="EMBL" id="JAJSOF020000011">
    <property type="protein sequence ID" value="KAJ4444733.1"/>
    <property type="molecule type" value="Genomic_DNA"/>
</dbReference>